<feature type="domain" description="Glycosyltransferase subfamily 4-like N-terminal" evidence="2">
    <location>
        <begin position="15"/>
        <end position="176"/>
    </location>
</feature>
<dbReference type="GO" id="GO:1901135">
    <property type="term" value="P:carbohydrate derivative metabolic process"/>
    <property type="evidence" value="ECO:0007669"/>
    <property type="project" value="UniProtKB-ARBA"/>
</dbReference>
<dbReference type="GO" id="GO:0016757">
    <property type="term" value="F:glycosyltransferase activity"/>
    <property type="evidence" value="ECO:0007669"/>
    <property type="project" value="InterPro"/>
</dbReference>
<dbReference type="AlphaFoldDB" id="A0A5A9W4M7"/>
<evidence type="ECO:0000313" key="4">
    <source>
        <dbReference type="Proteomes" id="UP000325302"/>
    </source>
</evidence>
<dbReference type="EMBL" id="SMRS01000002">
    <property type="protein sequence ID" value="KAA0875740.1"/>
    <property type="molecule type" value="Genomic_DNA"/>
</dbReference>
<keyword evidence="4" id="KW-1185">Reference proteome</keyword>
<dbReference type="CDD" id="cd03811">
    <property type="entry name" value="GT4_GT28_WabH-like"/>
    <property type="match status" value="1"/>
</dbReference>
<reference evidence="3 4" key="1">
    <citation type="submission" date="2019-03" db="EMBL/GenBank/DDBJ databases">
        <title>Nitrincola sp. nov. isolated from an Indian soda lake.</title>
        <authorList>
            <person name="Joshi A."/>
            <person name="Thite S.V."/>
            <person name="Joseph N."/>
            <person name="Dhotre D."/>
            <person name="Moorthy M."/>
            <person name="Shouche Y.S."/>
        </authorList>
    </citation>
    <scope>NUCLEOTIDE SEQUENCE [LARGE SCALE GENOMIC DNA]</scope>
    <source>
        <strain evidence="3 4">MEB193</strain>
    </source>
</reference>
<dbReference type="Gene3D" id="3.40.50.2000">
    <property type="entry name" value="Glycogen Phosphorylase B"/>
    <property type="match status" value="2"/>
</dbReference>
<dbReference type="InterPro" id="IPR001296">
    <property type="entry name" value="Glyco_trans_1"/>
</dbReference>
<keyword evidence="3" id="KW-0808">Transferase</keyword>
<dbReference type="OrthoDB" id="9804196at2"/>
<dbReference type="InterPro" id="IPR028098">
    <property type="entry name" value="Glyco_trans_4-like_N"/>
</dbReference>
<dbReference type="PANTHER" id="PTHR12526">
    <property type="entry name" value="GLYCOSYLTRANSFERASE"/>
    <property type="match status" value="1"/>
</dbReference>
<protein>
    <submittedName>
        <fullName evidence="3">Glycosyltransferase</fullName>
    </submittedName>
</protein>
<dbReference type="Pfam" id="PF13439">
    <property type="entry name" value="Glyco_transf_4"/>
    <property type="match status" value="1"/>
</dbReference>
<sequence length="375" mass="42632">MLTKKVSIFMPDFNPGGAEHVMVTLGNHLVVNNYLVEFIVTRHEGPLIERLNDSIRVVSLDCSLSNSIFPLISYLRKSRRDVLISTLKECNLYSIIGRYFTKNEFKLVIREANTPSAEYFYEKTLKDKIKNYFVRRLYKKSDQVIALSHLMKQELVSQIGVSEKKISVVGNPVDIDNIYRLSSEPLSDREKAFFDLYDSKLILSVGRFSKVKNFKFGIDLLNLLKKNGLHYGYVIVGDGIEKANLVEKVEASGLSEQVLFVGYQKNPFKYLSRGNVFLMPSLYEGLPNVLLQAISLKLKVLVSDSPGAGPLLTRDSKAGLVYSYNDLSDAVTKFIEIEEESFDMNFSFEYIKSNFSQEKILGVYLDLIEDLIDEG</sequence>
<evidence type="ECO:0000259" key="2">
    <source>
        <dbReference type="Pfam" id="PF13439"/>
    </source>
</evidence>
<comment type="caution">
    <text evidence="3">The sequence shown here is derived from an EMBL/GenBank/DDBJ whole genome shotgun (WGS) entry which is preliminary data.</text>
</comment>
<dbReference type="Pfam" id="PF00534">
    <property type="entry name" value="Glycos_transf_1"/>
    <property type="match status" value="1"/>
</dbReference>
<accession>A0A5A9W4M7</accession>
<feature type="domain" description="Glycosyl transferase family 1" evidence="1">
    <location>
        <begin position="198"/>
        <end position="340"/>
    </location>
</feature>
<organism evidence="3 4">
    <name type="scientific">Nitrincola tapanii</name>
    <dbReference type="NCBI Taxonomy" id="1708751"/>
    <lineage>
        <taxon>Bacteria</taxon>
        <taxon>Pseudomonadati</taxon>
        <taxon>Pseudomonadota</taxon>
        <taxon>Gammaproteobacteria</taxon>
        <taxon>Oceanospirillales</taxon>
        <taxon>Oceanospirillaceae</taxon>
        <taxon>Nitrincola</taxon>
    </lineage>
</organism>
<evidence type="ECO:0000313" key="3">
    <source>
        <dbReference type="EMBL" id="KAA0875740.1"/>
    </source>
</evidence>
<name>A0A5A9W4M7_9GAMM</name>
<dbReference type="Proteomes" id="UP000325302">
    <property type="component" value="Unassembled WGS sequence"/>
</dbReference>
<proteinExistence type="predicted"/>
<evidence type="ECO:0000259" key="1">
    <source>
        <dbReference type="Pfam" id="PF00534"/>
    </source>
</evidence>
<gene>
    <name evidence="3" type="ORF">E1H14_03360</name>
</gene>
<dbReference type="SUPFAM" id="SSF53756">
    <property type="entry name" value="UDP-Glycosyltransferase/glycogen phosphorylase"/>
    <property type="match status" value="1"/>
</dbReference>
<dbReference type="PANTHER" id="PTHR12526:SF630">
    <property type="entry name" value="GLYCOSYLTRANSFERASE"/>
    <property type="match status" value="1"/>
</dbReference>